<dbReference type="GO" id="GO:0005634">
    <property type="term" value="C:nucleus"/>
    <property type="evidence" value="ECO:0007669"/>
    <property type="project" value="UniProtKB-SubCell"/>
</dbReference>
<dbReference type="InterPro" id="IPR047131">
    <property type="entry name" value="RBFOX1-like"/>
</dbReference>
<evidence type="ECO:0000256" key="4">
    <source>
        <dbReference type="PROSITE-ProRule" id="PRU00176"/>
    </source>
</evidence>
<feature type="domain" description="RRM" evidence="5">
    <location>
        <begin position="28"/>
        <end position="104"/>
    </location>
</feature>
<reference evidence="6" key="1">
    <citation type="submission" date="2023-06" db="EMBL/GenBank/DDBJ databases">
        <authorList>
            <person name="Delattre M."/>
        </authorList>
    </citation>
    <scope>NUCLEOTIDE SEQUENCE</scope>
    <source>
        <strain evidence="6">AF72</strain>
    </source>
</reference>
<dbReference type="GO" id="GO:0003729">
    <property type="term" value="F:mRNA binding"/>
    <property type="evidence" value="ECO:0007669"/>
    <property type="project" value="TreeGrafter"/>
</dbReference>
<dbReference type="InterPro" id="IPR035979">
    <property type="entry name" value="RBD_domain_sf"/>
</dbReference>
<keyword evidence="3" id="KW-0539">Nucleus</keyword>
<evidence type="ECO:0000313" key="6">
    <source>
        <dbReference type="EMBL" id="CAJ0578321.1"/>
    </source>
</evidence>
<comment type="caution">
    <text evidence="6">The sequence shown here is derived from an EMBL/GenBank/DDBJ whole genome shotgun (WGS) entry which is preliminary data.</text>
</comment>
<feature type="non-terminal residue" evidence="6">
    <location>
        <position position="252"/>
    </location>
</feature>
<protein>
    <recommendedName>
        <fullName evidence="5">RRM domain-containing protein</fullName>
    </recommendedName>
</protein>
<dbReference type="InterPro" id="IPR000504">
    <property type="entry name" value="RRM_dom"/>
</dbReference>
<dbReference type="Proteomes" id="UP001177023">
    <property type="component" value="Unassembled WGS sequence"/>
</dbReference>
<dbReference type="GO" id="GO:0000381">
    <property type="term" value="P:regulation of alternative mRNA splicing, via spliceosome"/>
    <property type="evidence" value="ECO:0007669"/>
    <property type="project" value="InterPro"/>
</dbReference>
<dbReference type="AlphaFoldDB" id="A0AA36D0E8"/>
<dbReference type="PROSITE" id="PS50102">
    <property type="entry name" value="RRM"/>
    <property type="match status" value="1"/>
</dbReference>
<dbReference type="PANTHER" id="PTHR15597">
    <property type="entry name" value="ATAXIN 2-BINDING PROTEIN 1-RELATED"/>
    <property type="match status" value="1"/>
</dbReference>
<evidence type="ECO:0000313" key="7">
    <source>
        <dbReference type="Proteomes" id="UP001177023"/>
    </source>
</evidence>
<comment type="subcellular location">
    <subcellularLocation>
        <location evidence="1">Nucleus</location>
    </subcellularLocation>
</comment>
<keyword evidence="2 4" id="KW-0694">RNA-binding</keyword>
<evidence type="ECO:0000259" key="5">
    <source>
        <dbReference type="PROSITE" id="PS50102"/>
    </source>
</evidence>
<sequence length="252" mass="28595">MIGPQMVDKSPSQISMNDESKPVVLSPIRLFVSNFPFKWDKEDLRNFFKDYAPVTDVDVVYNDRGSKGFGFVTIPDEQRCEAALLSLNKKVVESRVIEVRPAHLTRHVLQPASSSPQPYHPRKKLKPMKMMQPMPQNQIPMAPVMQGSPYPINYGDYPMGMLGFNPMMHQYVQPDLQQMAPFQNPYLPMTLQLVPSAFLNPLGQAAVMNLQQAACMMQPQLTQPPFFYMGQQPYQGWPMVPPANNSLEAPPR</sequence>
<dbReference type="GO" id="GO:0005737">
    <property type="term" value="C:cytoplasm"/>
    <property type="evidence" value="ECO:0007669"/>
    <property type="project" value="TreeGrafter"/>
</dbReference>
<organism evidence="6 7">
    <name type="scientific">Mesorhabditis spiculigera</name>
    <dbReference type="NCBI Taxonomy" id="96644"/>
    <lineage>
        <taxon>Eukaryota</taxon>
        <taxon>Metazoa</taxon>
        <taxon>Ecdysozoa</taxon>
        <taxon>Nematoda</taxon>
        <taxon>Chromadorea</taxon>
        <taxon>Rhabditida</taxon>
        <taxon>Rhabditina</taxon>
        <taxon>Rhabditomorpha</taxon>
        <taxon>Rhabditoidea</taxon>
        <taxon>Rhabditidae</taxon>
        <taxon>Mesorhabditinae</taxon>
        <taxon>Mesorhabditis</taxon>
    </lineage>
</organism>
<dbReference type="SMART" id="SM00360">
    <property type="entry name" value="RRM"/>
    <property type="match status" value="1"/>
</dbReference>
<accession>A0AA36D0E8</accession>
<dbReference type="InterPro" id="IPR012677">
    <property type="entry name" value="Nucleotide-bd_a/b_plait_sf"/>
</dbReference>
<gene>
    <name evidence="6" type="ORF">MSPICULIGERA_LOCUS16579</name>
</gene>
<dbReference type="EMBL" id="CATQJA010002653">
    <property type="protein sequence ID" value="CAJ0578321.1"/>
    <property type="molecule type" value="Genomic_DNA"/>
</dbReference>
<name>A0AA36D0E8_9BILA</name>
<dbReference type="Gene3D" id="3.30.70.330">
    <property type="match status" value="1"/>
</dbReference>
<dbReference type="SUPFAM" id="SSF54928">
    <property type="entry name" value="RNA-binding domain, RBD"/>
    <property type="match status" value="1"/>
</dbReference>
<dbReference type="Pfam" id="PF00076">
    <property type="entry name" value="RRM_1"/>
    <property type="match status" value="1"/>
</dbReference>
<evidence type="ECO:0000256" key="2">
    <source>
        <dbReference type="ARBA" id="ARBA00022884"/>
    </source>
</evidence>
<keyword evidence="7" id="KW-1185">Reference proteome</keyword>
<proteinExistence type="predicted"/>
<dbReference type="PANTHER" id="PTHR15597:SF44">
    <property type="entry name" value="PIP-1"/>
    <property type="match status" value="1"/>
</dbReference>
<evidence type="ECO:0000256" key="3">
    <source>
        <dbReference type="ARBA" id="ARBA00023242"/>
    </source>
</evidence>
<evidence type="ECO:0000256" key="1">
    <source>
        <dbReference type="ARBA" id="ARBA00004123"/>
    </source>
</evidence>
<dbReference type="GO" id="GO:0007399">
    <property type="term" value="P:nervous system development"/>
    <property type="evidence" value="ECO:0007669"/>
    <property type="project" value="InterPro"/>
</dbReference>